<proteinExistence type="predicted"/>
<organism evidence="3 4">
    <name type="scientific">Clunio marinus</name>
    <dbReference type="NCBI Taxonomy" id="568069"/>
    <lineage>
        <taxon>Eukaryota</taxon>
        <taxon>Metazoa</taxon>
        <taxon>Ecdysozoa</taxon>
        <taxon>Arthropoda</taxon>
        <taxon>Hexapoda</taxon>
        <taxon>Insecta</taxon>
        <taxon>Pterygota</taxon>
        <taxon>Neoptera</taxon>
        <taxon>Endopterygota</taxon>
        <taxon>Diptera</taxon>
        <taxon>Nematocera</taxon>
        <taxon>Chironomoidea</taxon>
        <taxon>Chironomidae</taxon>
        <taxon>Clunio</taxon>
    </lineage>
</organism>
<feature type="transmembrane region" description="Helical" evidence="2">
    <location>
        <begin position="443"/>
        <end position="464"/>
    </location>
</feature>
<feature type="coiled-coil region" evidence="1">
    <location>
        <begin position="198"/>
        <end position="295"/>
    </location>
</feature>
<keyword evidence="1" id="KW-0175">Coiled coil</keyword>
<evidence type="ECO:0000313" key="4">
    <source>
        <dbReference type="Proteomes" id="UP000183832"/>
    </source>
</evidence>
<keyword evidence="4" id="KW-1185">Reference proteome</keyword>
<keyword evidence="2" id="KW-0472">Membrane</keyword>
<dbReference type="SUPFAM" id="SSF52058">
    <property type="entry name" value="L domain-like"/>
    <property type="match status" value="1"/>
</dbReference>
<evidence type="ECO:0000256" key="1">
    <source>
        <dbReference type="SAM" id="Coils"/>
    </source>
</evidence>
<gene>
    <name evidence="3" type="ORF">CLUMA_CG016022</name>
</gene>
<evidence type="ECO:0000256" key="2">
    <source>
        <dbReference type="SAM" id="Phobius"/>
    </source>
</evidence>
<evidence type="ECO:0000313" key="3">
    <source>
        <dbReference type="EMBL" id="CRL02948.1"/>
    </source>
</evidence>
<protein>
    <submittedName>
        <fullName evidence="3">CLUMA_CG016022, isoform A</fullName>
    </submittedName>
</protein>
<reference evidence="3 4" key="1">
    <citation type="submission" date="2015-04" db="EMBL/GenBank/DDBJ databases">
        <authorList>
            <person name="Syromyatnikov M.Y."/>
            <person name="Popov V.N."/>
        </authorList>
    </citation>
    <scope>NUCLEOTIDE SEQUENCE [LARGE SCALE GENOMIC DNA]</scope>
</reference>
<name>A0A1J1ITP0_9DIPT</name>
<dbReference type="AlphaFoldDB" id="A0A1J1ITP0"/>
<dbReference type="OrthoDB" id="10658156at2759"/>
<feature type="coiled-coil region" evidence="1">
    <location>
        <begin position="335"/>
        <end position="369"/>
    </location>
</feature>
<dbReference type="Gene3D" id="1.10.287.1490">
    <property type="match status" value="1"/>
</dbReference>
<dbReference type="EMBL" id="CVRI01000058">
    <property type="protein sequence ID" value="CRL02948.1"/>
    <property type="molecule type" value="Genomic_DNA"/>
</dbReference>
<accession>A0A1J1ITP0</accession>
<keyword evidence="2" id="KW-0812">Transmembrane</keyword>
<dbReference type="InterPro" id="IPR032675">
    <property type="entry name" value="LRR_dom_sf"/>
</dbReference>
<dbReference type="Gene3D" id="3.80.10.10">
    <property type="entry name" value="Ribonuclease Inhibitor"/>
    <property type="match status" value="1"/>
</dbReference>
<keyword evidence="2" id="KW-1133">Transmembrane helix</keyword>
<dbReference type="Proteomes" id="UP000183832">
    <property type="component" value="Unassembled WGS sequence"/>
</dbReference>
<sequence length="480" mass="55265">MQSVFNESSQPINAISGRHLFRKRNSNVKVLLVEENSYTKFLPTKNCFLFVNLIEFNLQAKTLTSLTRSEFLSCKYVVTVRILNSQISYLPEDLFYDLRNLEYLEITGSRLMAFPKNMFAKNTRIETVILDNNKLLSVDSEYPTTVKVLSMKGNICVDKDFPGDYLTLQDFSSSLNETCSKKNLEEFVTNYKFQITQMANLTADVRNMKSKLESSIEESNRCGKNVTSLIDMTQVCESEIQTLSSNHTEAQKKIQQLYTDIVSLHQNISEIRFELDDKTLELARCQTEQENLNETFGNLVEHLTILTDNQNENEGKIKDLNILLATVESSCNSTIDEMTSQLSEADNNKTNYEETINEMSTKMFELELNLTESYDNCSALIFQLTSELNVTSQKLQLRDLELKEFQLRNESLEIQGDIYNQTDLEEHFEIESSSISKMRHDVVVVPCLVILMIFGWVTSLILFIKLKKDSKHNEIQLSVY</sequence>